<reference evidence="2 3" key="1">
    <citation type="submission" date="2022-08" db="EMBL/GenBank/DDBJ databases">
        <title>novel species in genus Aeromicrobium.</title>
        <authorList>
            <person name="Ye L."/>
        </authorList>
    </citation>
    <scope>NUCLEOTIDE SEQUENCE [LARGE SCALE GENOMIC DNA]</scope>
    <source>
        <strain evidence="3">zg-Y1379</strain>
    </source>
</reference>
<dbReference type="PANTHER" id="PTHR43943:SF2">
    <property type="entry name" value="DEHYDROGENASE_REDUCTASE 4"/>
    <property type="match status" value="1"/>
</dbReference>
<protein>
    <submittedName>
        <fullName evidence="2">SDR family oxidoreductase</fullName>
    </submittedName>
</protein>
<dbReference type="CDD" id="cd05233">
    <property type="entry name" value="SDR_c"/>
    <property type="match status" value="1"/>
</dbReference>
<evidence type="ECO:0000313" key="2">
    <source>
        <dbReference type="EMBL" id="UUP14706.1"/>
    </source>
</evidence>
<dbReference type="Proteomes" id="UP001316184">
    <property type="component" value="Chromosome"/>
</dbReference>
<dbReference type="SUPFAM" id="SSF51735">
    <property type="entry name" value="NAD(P)-binding Rossmann-fold domains"/>
    <property type="match status" value="1"/>
</dbReference>
<name>A0ABY5MC62_9ACTN</name>
<dbReference type="InterPro" id="IPR002347">
    <property type="entry name" value="SDR_fam"/>
</dbReference>
<dbReference type="Gene3D" id="3.40.50.720">
    <property type="entry name" value="NAD(P)-binding Rossmann-like Domain"/>
    <property type="match status" value="1"/>
</dbReference>
<organism evidence="2 3">
    <name type="scientific">Aeromicrobium wangtongii</name>
    <dbReference type="NCBI Taxonomy" id="2969247"/>
    <lineage>
        <taxon>Bacteria</taxon>
        <taxon>Bacillati</taxon>
        <taxon>Actinomycetota</taxon>
        <taxon>Actinomycetes</taxon>
        <taxon>Propionibacteriales</taxon>
        <taxon>Nocardioidaceae</taxon>
        <taxon>Aeromicrobium</taxon>
    </lineage>
</organism>
<dbReference type="RefSeq" id="WP_232398538.1">
    <property type="nucleotide sequence ID" value="NZ_CP102173.1"/>
</dbReference>
<evidence type="ECO:0000256" key="1">
    <source>
        <dbReference type="ARBA" id="ARBA00006484"/>
    </source>
</evidence>
<dbReference type="NCBIfam" id="NF005559">
    <property type="entry name" value="PRK07231.1"/>
    <property type="match status" value="1"/>
</dbReference>
<dbReference type="PRINTS" id="PR00081">
    <property type="entry name" value="GDHRDH"/>
</dbReference>
<dbReference type="Pfam" id="PF13561">
    <property type="entry name" value="adh_short_C2"/>
    <property type="match status" value="1"/>
</dbReference>
<evidence type="ECO:0000313" key="3">
    <source>
        <dbReference type="Proteomes" id="UP001316184"/>
    </source>
</evidence>
<comment type="similarity">
    <text evidence="1">Belongs to the short-chain dehydrogenases/reductases (SDR) family.</text>
</comment>
<dbReference type="EMBL" id="CP102173">
    <property type="protein sequence ID" value="UUP14706.1"/>
    <property type="molecule type" value="Genomic_DNA"/>
</dbReference>
<dbReference type="PANTHER" id="PTHR43943">
    <property type="entry name" value="DEHYDROGENASE/REDUCTASE (SDR FAMILY) MEMBER 4"/>
    <property type="match status" value="1"/>
</dbReference>
<dbReference type="PROSITE" id="PS00061">
    <property type="entry name" value="ADH_SHORT"/>
    <property type="match status" value="1"/>
</dbReference>
<dbReference type="InterPro" id="IPR036291">
    <property type="entry name" value="NAD(P)-bd_dom_sf"/>
</dbReference>
<keyword evidence="3" id="KW-1185">Reference proteome</keyword>
<proteinExistence type="inferred from homology"/>
<gene>
    <name evidence="2" type="ORF">NQV15_05185</name>
</gene>
<dbReference type="InterPro" id="IPR020904">
    <property type="entry name" value="Sc_DH/Rdtase_CS"/>
</dbReference>
<sequence length="255" mass="26018">MAGTSGGRFDGKVAIVTGASRGIGLAIAERIVAEGGRVCITARKAPALAEAAESLGGPERAIFVAGAADDADHQDEVVATTIEAFGGLDHLVNNTGINPVYGRMIDVDLGAANKIFQVNVVAAIGWAQKVYRASMAESGGSIVNIASVAGQLPAPNIGTYGASKAALIHVTKELAVELGPDIRINAVAPAVVKTRFAEALYDGREEEVSAPYPLKRLGEPSDIGSVVAFLLSEDAAWVTGQTITVDGGLLLTGGV</sequence>
<accession>A0ABY5MC62</accession>
<dbReference type="PRINTS" id="PR00080">
    <property type="entry name" value="SDRFAMILY"/>
</dbReference>